<protein>
    <submittedName>
        <fullName evidence="7">Methyl-accepting chemotaxis protein</fullName>
    </submittedName>
</protein>
<dbReference type="Pfam" id="PF00672">
    <property type="entry name" value="HAMP"/>
    <property type="match status" value="1"/>
</dbReference>
<evidence type="ECO:0000259" key="6">
    <source>
        <dbReference type="PROSITE" id="PS50885"/>
    </source>
</evidence>
<reference evidence="7" key="1">
    <citation type="journal article" date="2021" name="PeerJ">
        <title>Extensive microbial diversity within the chicken gut microbiome revealed by metagenomics and culture.</title>
        <authorList>
            <person name="Gilroy R."/>
            <person name="Ravi A."/>
            <person name="Getino M."/>
            <person name="Pursley I."/>
            <person name="Horton D.L."/>
            <person name="Alikhan N.F."/>
            <person name="Baker D."/>
            <person name="Gharbi K."/>
            <person name="Hall N."/>
            <person name="Watson M."/>
            <person name="Adriaenssens E.M."/>
            <person name="Foster-Nyarko E."/>
            <person name="Jarju S."/>
            <person name="Secka A."/>
            <person name="Antonio M."/>
            <person name="Oren A."/>
            <person name="Chaudhuri R.R."/>
            <person name="La Ragione R."/>
            <person name="Hildebrand F."/>
            <person name="Pallen M.J."/>
        </authorList>
    </citation>
    <scope>NUCLEOTIDE SEQUENCE</scope>
    <source>
        <strain evidence="7">ChiBcec8-14828</strain>
    </source>
</reference>
<dbReference type="SMART" id="SM00283">
    <property type="entry name" value="MA"/>
    <property type="match status" value="1"/>
</dbReference>
<evidence type="ECO:0000313" key="7">
    <source>
        <dbReference type="EMBL" id="HJB39693.1"/>
    </source>
</evidence>
<dbReference type="GO" id="GO:0004888">
    <property type="term" value="F:transmembrane signaling receptor activity"/>
    <property type="evidence" value="ECO:0007669"/>
    <property type="project" value="InterPro"/>
</dbReference>
<name>A0A9D2S0J7_9FIRM</name>
<dbReference type="Pfam" id="PF00015">
    <property type="entry name" value="MCPsignal"/>
    <property type="match status" value="1"/>
</dbReference>
<evidence type="ECO:0000259" key="5">
    <source>
        <dbReference type="PROSITE" id="PS50111"/>
    </source>
</evidence>
<keyword evidence="4" id="KW-0812">Transmembrane</keyword>
<dbReference type="Gene3D" id="6.10.340.10">
    <property type="match status" value="1"/>
</dbReference>
<feature type="transmembrane region" description="Helical" evidence="4">
    <location>
        <begin position="12"/>
        <end position="35"/>
    </location>
</feature>
<dbReference type="CDD" id="cd11386">
    <property type="entry name" value="MCP_signal"/>
    <property type="match status" value="1"/>
</dbReference>
<dbReference type="SUPFAM" id="SSF58104">
    <property type="entry name" value="Methyl-accepting chemotaxis protein (MCP) signaling domain"/>
    <property type="match status" value="1"/>
</dbReference>
<dbReference type="PROSITE" id="PS50885">
    <property type="entry name" value="HAMP"/>
    <property type="match status" value="1"/>
</dbReference>
<dbReference type="PROSITE" id="PS50111">
    <property type="entry name" value="CHEMOTAXIS_TRANSDUC_2"/>
    <property type="match status" value="1"/>
</dbReference>
<keyword evidence="4" id="KW-1133">Transmembrane helix</keyword>
<accession>A0A9D2S0J7</accession>
<dbReference type="GO" id="GO:0016020">
    <property type="term" value="C:membrane"/>
    <property type="evidence" value="ECO:0007669"/>
    <property type="project" value="InterPro"/>
</dbReference>
<dbReference type="PANTHER" id="PTHR43531:SF11">
    <property type="entry name" value="METHYL-ACCEPTING CHEMOTAXIS PROTEIN 3"/>
    <property type="match status" value="1"/>
</dbReference>
<gene>
    <name evidence="7" type="ORF">H9943_04770</name>
</gene>
<sequence>MKKAMKQSTLLKILGISVFVAIDLVALCFTCVIIINNNILENDRKREQMTSLAHQYINASSYLTEQVRAYTATGDQTYRNNYETEVNTTKRRESAFEELEKLGLSQEELDIFTSISTISNNLVPLEQKAMDYARYGQSERALEIVYSSECADSLAEMQSLQQQFLTSIQQRIDAQSAYLQNNIRFMQAATVVCVVIVVVCQVVNYHFTHSRVLNPLKKIQAEMHELSLGNLSHKTALTPDTSELGMLIYAILETKQSLKTYITDIREKLARIAEGDLSTGVTMEYIGDFSEIRTAINSITSSLSMTLSQINESASQVSIGADQVSAGSQSYSQGSTQQASAVQQLAATINDISSQIQNNAANAEQSSRQAQDVGQGLNVSNEKMNQMVQAMHEINESASQIGKIIKTIEDIAFQTNILALNAAVEAARAGVAGRGFAVVADEVRNLASKSAQASKDTSTLIEKSLQAVEKGRLLADDASHALTETAEYAYQVISAIEEISEASSAQATSVSQITLGIDQISSVIQTNSATAQQSAAASEELAGQAQLLKNLIATFHLSAQTEEAY</sequence>
<dbReference type="AlphaFoldDB" id="A0A9D2S0J7"/>
<proteinExistence type="inferred from homology"/>
<dbReference type="InterPro" id="IPR003660">
    <property type="entry name" value="HAMP_dom"/>
</dbReference>
<dbReference type="GO" id="GO:0006935">
    <property type="term" value="P:chemotaxis"/>
    <property type="evidence" value="ECO:0007669"/>
    <property type="project" value="UniProtKB-KW"/>
</dbReference>
<feature type="domain" description="Methyl-accepting transducer" evidence="5">
    <location>
        <begin position="313"/>
        <end position="542"/>
    </location>
</feature>
<dbReference type="Gene3D" id="1.10.287.950">
    <property type="entry name" value="Methyl-accepting chemotaxis protein"/>
    <property type="match status" value="1"/>
</dbReference>
<organism evidence="7 8">
    <name type="scientific">Candidatus Ruthenibacterium avium</name>
    <dbReference type="NCBI Taxonomy" id="2838751"/>
    <lineage>
        <taxon>Bacteria</taxon>
        <taxon>Bacillati</taxon>
        <taxon>Bacillota</taxon>
        <taxon>Clostridia</taxon>
        <taxon>Eubacteriales</taxon>
        <taxon>Oscillospiraceae</taxon>
        <taxon>Ruthenibacterium</taxon>
    </lineage>
</organism>
<dbReference type="Proteomes" id="UP000824209">
    <property type="component" value="Unassembled WGS sequence"/>
</dbReference>
<evidence type="ECO:0000256" key="2">
    <source>
        <dbReference type="ARBA" id="ARBA00029447"/>
    </source>
</evidence>
<evidence type="ECO:0000256" key="4">
    <source>
        <dbReference type="SAM" id="Phobius"/>
    </source>
</evidence>
<comment type="similarity">
    <text evidence="2">Belongs to the methyl-accepting chemotaxis (MCP) protein family.</text>
</comment>
<evidence type="ECO:0000256" key="1">
    <source>
        <dbReference type="ARBA" id="ARBA00022500"/>
    </source>
</evidence>
<dbReference type="EMBL" id="DWYA01000048">
    <property type="protein sequence ID" value="HJB39693.1"/>
    <property type="molecule type" value="Genomic_DNA"/>
</dbReference>
<keyword evidence="1" id="KW-0145">Chemotaxis</keyword>
<keyword evidence="3" id="KW-0807">Transducer</keyword>
<dbReference type="PANTHER" id="PTHR43531">
    <property type="entry name" value="PROTEIN ICFG"/>
    <property type="match status" value="1"/>
</dbReference>
<dbReference type="PRINTS" id="PR00260">
    <property type="entry name" value="CHEMTRNSDUCR"/>
</dbReference>
<evidence type="ECO:0000313" key="8">
    <source>
        <dbReference type="Proteomes" id="UP000824209"/>
    </source>
</evidence>
<keyword evidence="4" id="KW-0472">Membrane</keyword>
<dbReference type="InterPro" id="IPR004090">
    <property type="entry name" value="Chemotax_Me-accpt_rcpt"/>
</dbReference>
<reference evidence="7" key="2">
    <citation type="submission" date="2021-04" db="EMBL/GenBank/DDBJ databases">
        <authorList>
            <person name="Gilroy R."/>
        </authorList>
    </citation>
    <scope>NUCLEOTIDE SEQUENCE</scope>
    <source>
        <strain evidence="7">ChiBcec8-14828</strain>
    </source>
</reference>
<feature type="domain" description="HAMP" evidence="6">
    <location>
        <begin position="210"/>
        <end position="263"/>
    </location>
</feature>
<dbReference type="InterPro" id="IPR004089">
    <property type="entry name" value="MCPsignal_dom"/>
</dbReference>
<evidence type="ECO:0000256" key="3">
    <source>
        <dbReference type="PROSITE-ProRule" id="PRU00284"/>
    </source>
</evidence>
<dbReference type="InterPro" id="IPR051310">
    <property type="entry name" value="MCP_chemotaxis"/>
</dbReference>
<dbReference type="GO" id="GO:0007165">
    <property type="term" value="P:signal transduction"/>
    <property type="evidence" value="ECO:0007669"/>
    <property type="project" value="UniProtKB-KW"/>
</dbReference>
<comment type="caution">
    <text evidence="7">The sequence shown here is derived from an EMBL/GenBank/DDBJ whole genome shotgun (WGS) entry which is preliminary data.</text>
</comment>